<dbReference type="InterPro" id="IPR011990">
    <property type="entry name" value="TPR-like_helical_dom_sf"/>
</dbReference>
<evidence type="ECO:0000313" key="4">
    <source>
        <dbReference type="Proteomes" id="UP000281955"/>
    </source>
</evidence>
<dbReference type="AlphaFoldDB" id="A0A420XSK0"/>
<protein>
    <submittedName>
        <fullName evidence="3">Tetratricopeptide repeat protein</fullName>
    </submittedName>
</protein>
<dbReference type="InParanoid" id="A0A420XSK0"/>
<feature type="repeat" description="TPR" evidence="1">
    <location>
        <begin position="96"/>
        <end position="129"/>
    </location>
</feature>
<evidence type="ECO:0000256" key="2">
    <source>
        <dbReference type="SAM" id="MobiDB-lite"/>
    </source>
</evidence>
<dbReference type="OrthoDB" id="5243764at2"/>
<dbReference type="SUPFAM" id="SSF48452">
    <property type="entry name" value="TPR-like"/>
    <property type="match status" value="1"/>
</dbReference>
<proteinExistence type="predicted"/>
<name>A0A420XSK0_9ACTN</name>
<organism evidence="3 4">
    <name type="scientific">Motilibacter peucedani</name>
    <dbReference type="NCBI Taxonomy" id="598650"/>
    <lineage>
        <taxon>Bacteria</taxon>
        <taxon>Bacillati</taxon>
        <taxon>Actinomycetota</taxon>
        <taxon>Actinomycetes</taxon>
        <taxon>Motilibacterales</taxon>
        <taxon>Motilibacteraceae</taxon>
        <taxon>Motilibacter</taxon>
    </lineage>
</organism>
<accession>A0A420XSK0</accession>
<evidence type="ECO:0000256" key="1">
    <source>
        <dbReference type="PROSITE-ProRule" id="PRU00339"/>
    </source>
</evidence>
<keyword evidence="4" id="KW-1185">Reference proteome</keyword>
<comment type="caution">
    <text evidence="3">The sequence shown here is derived from an EMBL/GenBank/DDBJ whole genome shotgun (WGS) entry which is preliminary data.</text>
</comment>
<dbReference type="InterPro" id="IPR019734">
    <property type="entry name" value="TPR_rpt"/>
</dbReference>
<dbReference type="Pfam" id="PF13432">
    <property type="entry name" value="TPR_16"/>
    <property type="match status" value="1"/>
</dbReference>
<reference evidence="3 4" key="1">
    <citation type="submission" date="2018-10" db="EMBL/GenBank/DDBJ databases">
        <title>Genomic Encyclopedia of Archaeal and Bacterial Type Strains, Phase II (KMG-II): from individual species to whole genera.</title>
        <authorList>
            <person name="Goeker M."/>
        </authorList>
    </citation>
    <scope>NUCLEOTIDE SEQUENCE [LARGE SCALE GENOMIC DNA]</scope>
    <source>
        <strain evidence="3 4">RP-AC37</strain>
    </source>
</reference>
<gene>
    <name evidence="3" type="ORF">CLV35_1546</name>
</gene>
<dbReference type="Gene3D" id="1.25.40.10">
    <property type="entry name" value="Tetratricopeptide repeat domain"/>
    <property type="match status" value="1"/>
</dbReference>
<dbReference type="RefSeq" id="WP_121192834.1">
    <property type="nucleotide sequence ID" value="NZ_RBWV01000010.1"/>
</dbReference>
<feature type="region of interest" description="Disordered" evidence="2">
    <location>
        <begin position="1"/>
        <end position="20"/>
    </location>
</feature>
<feature type="compositionally biased region" description="Low complexity" evidence="2">
    <location>
        <begin position="1"/>
        <end position="12"/>
    </location>
</feature>
<dbReference type="PROSITE" id="PS50005">
    <property type="entry name" value="TPR"/>
    <property type="match status" value="1"/>
</dbReference>
<dbReference type="EMBL" id="RBWV01000010">
    <property type="protein sequence ID" value="RKS77844.1"/>
    <property type="molecule type" value="Genomic_DNA"/>
</dbReference>
<keyword evidence="1" id="KW-0802">TPR repeat</keyword>
<evidence type="ECO:0000313" key="3">
    <source>
        <dbReference type="EMBL" id="RKS77844.1"/>
    </source>
</evidence>
<sequence length="151" mass="16555">MPQDAPGGAPDPRAADDAAADDAAAAEVYDWYKRGLELLSGGSADAAAQLLERAVEREPGSASLREAYARALSDARRYSLAAEQWALLVNSEPHDDYARFGLGYTRYRLGDVEGAAEHLAMAVTMRPDRDDYRRALQQARATLRAREERDT</sequence>
<dbReference type="Proteomes" id="UP000281955">
    <property type="component" value="Unassembled WGS sequence"/>
</dbReference>